<dbReference type="InterPro" id="IPR036390">
    <property type="entry name" value="WH_DNA-bd_sf"/>
</dbReference>
<dbReference type="Gene3D" id="1.10.10.10">
    <property type="entry name" value="Winged helix-like DNA-binding domain superfamily/Winged helix DNA-binding domain"/>
    <property type="match status" value="1"/>
</dbReference>
<dbReference type="EMBL" id="RRCH01000002">
    <property type="protein sequence ID" value="RRJ33997.1"/>
    <property type="molecule type" value="Genomic_DNA"/>
</dbReference>
<feature type="region of interest" description="Disordered" evidence="1">
    <location>
        <begin position="490"/>
        <end position="552"/>
    </location>
</feature>
<feature type="region of interest" description="Disordered" evidence="1">
    <location>
        <begin position="150"/>
        <end position="185"/>
    </location>
</feature>
<feature type="domain" description="DUF5817" evidence="2">
    <location>
        <begin position="7"/>
        <end position="65"/>
    </location>
</feature>
<reference evidence="3 4" key="1">
    <citation type="submission" date="2018-11" db="EMBL/GenBank/DDBJ databases">
        <title>Taxonoimc description of Halomarina strain SPP-AMP-1.</title>
        <authorList>
            <person name="Pal Y."/>
            <person name="Srinivasana K."/>
            <person name="Verma A."/>
            <person name="Kumar P."/>
        </authorList>
    </citation>
    <scope>NUCLEOTIDE SEQUENCE [LARGE SCALE GENOMIC DNA]</scope>
    <source>
        <strain evidence="3 4">SPP-AMP-1</strain>
    </source>
</reference>
<sequence>MTTPARFAIVGCSVCESLWIIGDRHHRETAHCPLCSTTHTVEKLRPRFQHNDRDVVCEVRSRLLAQQAGYEDRYEAVDDYAVLEEQANEYLARYDHIAQERAEAYLNEQDTRFKTAAEDYLDRQESLYEEQAKAYLDRREQELNDWVNESVSTAETPSTDTDLTPFTEQADPSLPAGTGITLTTPETLPETTDVRLDGPPIAPTKLWKQLWQTGDLVARLRDALDTLRGATYREAWATLTQAGVTAPATAEHPAYAEYLLDALKHKPTEEKWTAIVRLTRQLGGMTAIGQTTRADIITGAVALFVACDVVPQVTIRLSHAFFADYQRNQRETFLRFLTDLSMAFDIRIECAGRILPKKLATQHNEELPERCLTDAPDSYHLNTNQLPGTPEEVAACALDELGVEHAYYDVLDALAATPSNRRQFAALRDDPTFDVTANGMQKRVDRLRELKLVSVDQLNADAFVQLLPAGEELLALRAKERLAQARLDEYATVPDAEPTSENATEADVTDPPKPPNKTVCSARARKGDPGSAASADSTAAGTAPATAMDGSAPTSRCFWLPPAQQHAIVASCTGEDAGPDIALADEPAPTREQPRDCWVGYDENRKEVVVSLQPSPVAAYTMTRVCAGLLSPLLRNTILTAADLDGADGEELGKLLDTGVSTAALRNIHQLGCLPDRSANGTDYREELTEEYVGIIEDVPQIQTEEGFDGSLARSVCQRAHGFAGTVMRIYELLGWEVTQEWTFPDYRYSEHKRRHIYHQTLAKHIAIVSRYGGYPAHRILYEEDDDLRADSLGCPNVDGVDPTGECFGNWVLRGPGIDRMAADLTDLEAAGELELQDEAQNYTPFLVELQIGQATRKATVEAAATRMCELKDLRLTRSAAALLAAFTDSVFNTAEALAGLATARDFDREITLDEVRFALSTLDPATVLPNLDMDGDDAGRKSARSKIVHTLLTASAPLTTGELAERASVSTQSIRNHRDDLAAIGLVAIDDRGVGKATYYRLTLPFRDERGDSDALKPLHLPDGEGGESTHNTRDVVYDLLDARDLLDDAFGEAAINEGLMGWPPDLQPAVERWPWLRPWIDTIDWLFGYEGRVSLRGPGEWIDGPYELITQLGTEPETTQSQLLV</sequence>
<dbReference type="RefSeq" id="WP_124953167.1">
    <property type="nucleotide sequence ID" value="NZ_RRCH01000002.1"/>
</dbReference>
<dbReference type="InterPro" id="IPR036388">
    <property type="entry name" value="WH-like_DNA-bd_sf"/>
</dbReference>
<dbReference type="CDD" id="cd00090">
    <property type="entry name" value="HTH_ARSR"/>
    <property type="match status" value="1"/>
</dbReference>
<dbReference type="AlphaFoldDB" id="A0A3P3RKD5"/>
<dbReference type="InterPro" id="IPR011991">
    <property type="entry name" value="ArsR-like_HTH"/>
</dbReference>
<evidence type="ECO:0000256" key="1">
    <source>
        <dbReference type="SAM" id="MobiDB-lite"/>
    </source>
</evidence>
<dbReference type="Proteomes" id="UP000282322">
    <property type="component" value="Unassembled WGS sequence"/>
</dbReference>
<comment type="caution">
    <text evidence="3">The sequence shown here is derived from an EMBL/GenBank/DDBJ whole genome shotgun (WGS) entry which is preliminary data.</text>
</comment>
<keyword evidence="4" id="KW-1185">Reference proteome</keyword>
<evidence type="ECO:0000259" key="2">
    <source>
        <dbReference type="Pfam" id="PF19134"/>
    </source>
</evidence>
<name>A0A3P3RKD5_9EURY</name>
<evidence type="ECO:0000313" key="3">
    <source>
        <dbReference type="EMBL" id="RRJ33997.1"/>
    </source>
</evidence>
<protein>
    <submittedName>
        <fullName evidence="3">ArsR family transcriptional regulator</fullName>
    </submittedName>
</protein>
<accession>A0A3P3RKD5</accession>
<dbReference type="InterPro" id="IPR043855">
    <property type="entry name" value="DUF5817"/>
</dbReference>
<dbReference type="OrthoDB" id="214685at2157"/>
<feature type="compositionally biased region" description="Low complexity" evidence="1">
    <location>
        <begin position="529"/>
        <end position="547"/>
    </location>
</feature>
<dbReference type="Pfam" id="PF19134">
    <property type="entry name" value="DUF5817"/>
    <property type="match status" value="1"/>
</dbReference>
<proteinExistence type="predicted"/>
<gene>
    <name evidence="3" type="ORF">EIK79_00275</name>
</gene>
<dbReference type="SUPFAM" id="SSF46785">
    <property type="entry name" value="Winged helix' DNA-binding domain"/>
    <property type="match status" value="1"/>
</dbReference>
<feature type="compositionally biased region" description="Polar residues" evidence="1">
    <location>
        <begin position="150"/>
        <end position="167"/>
    </location>
</feature>
<organism evidence="3 4">
    <name type="scientific">Halocatena pleomorpha</name>
    <dbReference type="NCBI Taxonomy" id="1785090"/>
    <lineage>
        <taxon>Archaea</taxon>
        <taxon>Methanobacteriati</taxon>
        <taxon>Methanobacteriota</taxon>
        <taxon>Stenosarchaea group</taxon>
        <taxon>Halobacteria</taxon>
        <taxon>Halobacteriales</taxon>
        <taxon>Natronomonadaceae</taxon>
        <taxon>Halocatena</taxon>
    </lineage>
</organism>
<evidence type="ECO:0000313" key="4">
    <source>
        <dbReference type="Proteomes" id="UP000282322"/>
    </source>
</evidence>